<keyword evidence="4" id="KW-0460">Magnesium</keyword>
<dbReference type="GO" id="GO:0005829">
    <property type="term" value="C:cytosol"/>
    <property type="evidence" value="ECO:0007669"/>
    <property type="project" value="TreeGrafter"/>
</dbReference>
<dbReference type="Pfam" id="PF00926">
    <property type="entry name" value="DHBP_synthase"/>
    <property type="match status" value="1"/>
</dbReference>
<dbReference type="EC" id="4.1.99.12" evidence="4"/>
<dbReference type="GO" id="GO:0009231">
    <property type="term" value="P:riboflavin biosynthetic process"/>
    <property type="evidence" value="ECO:0007669"/>
    <property type="project" value="UniProtKB-UniPathway"/>
</dbReference>
<dbReference type="InterPro" id="IPR000422">
    <property type="entry name" value="DHBP_synthase_RibB"/>
</dbReference>
<organism evidence="5 6">
    <name type="scientific">Caulochytrium protostelioides</name>
    <dbReference type="NCBI Taxonomy" id="1555241"/>
    <lineage>
        <taxon>Eukaryota</taxon>
        <taxon>Fungi</taxon>
        <taxon>Fungi incertae sedis</taxon>
        <taxon>Chytridiomycota</taxon>
        <taxon>Chytridiomycota incertae sedis</taxon>
        <taxon>Chytridiomycetes</taxon>
        <taxon>Caulochytriales</taxon>
        <taxon>Caulochytriaceae</taxon>
        <taxon>Caulochytrium</taxon>
    </lineage>
</organism>
<evidence type="ECO:0000256" key="2">
    <source>
        <dbReference type="ARBA" id="ARBA00022619"/>
    </source>
</evidence>
<dbReference type="GO" id="GO:0005758">
    <property type="term" value="C:mitochondrial intermembrane space"/>
    <property type="evidence" value="ECO:0007669"/>
    <property type="project" value="TreeGrafter"/>
</dbReference>
<dbReference type="OrthoDB" id="60371at2759"/>
<dbReference type="GO" id="GO:0046872">
    <property type="term" value="F:metal ion binding"/>
    <property type="evidence" value="ECO:0007669"/>
    <property type="project" value="UniProtKB-KW"/>
</dbReference>
<protein>
    <recommendedName>
        <fullName evidence="4">3,4-dihydroxy-2-butanone 4-phosphate synthase</fullName>
        <shortName evidence="4">DHBP synthase</shortName>
        <ecNumber evidence="4">4.1.99.12</ecNumber>
    </recommendedName>
</protein>
<sequence>MDTIEAAVADMAQGRFVIAVDNEDRENEGDLILAAAHATPAALAFLIRYSSGYVCAPMLGGVLDRLQLPLMVARDGNADHFGTAYTVTVDARDGTTTGISAHDRATTLRALAAAAAAVAASAAATATATATADPLPAFRRPGHVVPLRYHPRGVLARPGHTEASVDLCRLAGLPPVAAIGEVVLDNGAMARRDALLRFGRRHGIRVITIAALADYIRQHPLPADAAETA</sequence>
<dbReference type="Proteomes" id="UP000274922">
    <property type="component" value="Unassembled WGS sequence"/>
</dbReference>
<reference evidence="6" key="1">
    <citation type="journal article" date="2018" name="Nat. Microbiol.">
        <title>Leveraging single-cell genomics to expand the fungal tree of life.</title>
        <authorList>
            <person name="Ahrendt S.R."/>
            <person name="Quandt C.A."/>
            <person name="Ciobanu D."/>
            <person name="Clum A."/>
            <person name="Salamov A."/>
            <person name="Andreopoulos B."/>
            <person name="Cheng J.F."/>
            <person name="Woyke T."/>
            <person name="Pelin A."/>
            <person name="Henrissat B."/>
            <person name="Reynolds N.K."/>
            <person name="Benny G.L."/>
            <person name="Smith M.E."/>
            <person name="James T.Y."/>
            <person name="Grigoriev I.V."/>
        </authorList>
    </citation>
    <scope>NUCLEOTIDE SEQUENCE [LARGE SCALE GENOMIC DNA]</scope>
    <source>
        <strain evidence="6">ATCC 52028</strain>
    </source>
</reference>
<gene>
    <name evidence="5" type="ORF">CXG81DRAFT_29822</name>
</gene>
<comment type="subunit">
    <text evidence="4">Homodimer.</text>
</comment>
<dbReference type="PANTHER" id="PTHR21327">
    <property type="entry name" value="GTP CYCLOHYDROLASE II-RELATED"/>
    <property type="match status" value="1"/>
</dbReference>
<dbReference type="SUPFAM" id="SSF55821">
    <property type="entry name" value="YrdC/RibB"/>
    <property type="match status" value="1"/>
</dbReference>
<name>A0A4P9X7D4_9FUNG</name>
<dbReference type="UniPathway" id="UPA00275">
    <property type="reaction ID" value="UER00399"/>
</dbReference>
<keyword evidence="2 4" id="KW-0686">Riboflavin biosynthesis</keyword>
<dbReference type="Gene3D" id="3.90.870.10">
    <property type="entry name" value="DHBP synthase"/>
    <property type="match status" value="1"/>
</dbReference>
<comment type="similarity">
    <text evidence="4">Belongs to the DHBP synthase family.</text>
</comment>
<keyword evidence="3 4" id="KW-0479">Metal-binding</keyword>
<dbReference type="AlphaFoldDB" id="A0A4P9X7D4"/>
<dbReference type="EMBL" id="ML014184">
    <property type="protein sequence ID" value="RKP01122.1"/>
    <property type="molecule type" value="Genomic_DNA"/>
</dbReference>
<evidence type="ECO:0000313" key="6">
    <source>
        <dbReference type="Proteomes" id="UP000274922"/>
    </source>
</evidence>
<evidence type="ECO:0000313" key="5">
    <source>
        <dbReference type="EMBL" id="RKP01122.1"/>
    </source>
</evidence>
<dbReference type="GO" id="GO:0008686">
    <property type="term" value="F:3,4-dihydroxy-2-butanone-4-phosphate synthase activity"/>
    <property type="evidence" value="ECO:0007669"/>
    <property type="project" value="UniProtKB-EC"/>
</dbReference>
<dbReference type="STRING" id="1555241.A0A4P9X7D4"/>
<dbReference type="InterPro" id="IPR017945">
    <property type="entry name" value="DHBP_synth_RibB-like_a/b_dom"/>
</dbReference>
<keyword evidence="4" id="KW-0464">Manganese</keyword>
<comment type="catalytic activity">
    <reaction evidence="4">
        <text>D-ribulose 5-phosphate = (2S)-2-hydroxy-3-oxobutyl phosphate + formate + H(+)</text>
        <dbReference type="Rhea" id="RHEA:18457"/>
        <dbReference type="ChEBI" id="CHEBI:15378"/>
        <dbReference type="ChEBI" id="CHEBI:15740"/>
        <dbReference type="ChEBI" id="CHEBI:58121"/>
        <dbReference type="ChEBI" id="CHEBI:58830"/>
        <dbReference type="EC" id="4.1.99.12"/>
    </reaction>
</comment>
<evidence type="ECO:0000256" key="4">
    <source>
        <dbReference type="RuleBase" id="RU003843"/>
    </source>
</evidence>
<accession>A0A4P9X7D4</accession>
<keyword evidence="6" id="KW-1185">Reference proteome</keyword>
<dbReference type="PANTHER" id="PTHR21327:SF18">
    <property type="entry name" value="3,4-DIHYDROXY-2-BUTANONE 4-PHOSPHATE SYNTHASE"/>
    <property type="match status" value="1"/>
</dbReference>
<comment type="function">
    <text evidence="4">Catalyzes the conversion of D-ribulose 5-phosphate to formate and 3,4-dihydroxy-2-butanone 4-phosphate.</text>
</comment>
<dbReference type="NCBIfam" id="TIGR00506">
    <property type="entry name" value="ribB"/>
    <property type="match status" value="1"/>
</dbReference>
<keyword evidence="4" id="KW-0456">Lyase</keyword>
<comment type="pathway">
    <text evidence="1 4">Cofactor biosynthesis; riboflavin biosynthesis; 2-hydroxy-3-oxobutyl phosphate from D-ribulose 5-phosphate: step 1/1.</text>
</comment>
<evidence type="ECO:0000256" key="3">
    <source>
        <dbReference type="ARBA" id="ARBA00022723"/>
    </source>
</evidence>
<proteinExistence type="inferred from homology"/>
<evidence type="ECO:0000256" key="1">
    <source>
        <dbReference type="ARBA" id="ARBA00004904"/>
    </source>
</evidence>
<comment type="cofactor">
    <cofactor evidence="4">
        <name>Mg(2+)</name>
        <dbReference type="ChEBI" id="CHEBI:18420"/>
    </cofactor>
    <cofactor evidence="4">
        <name>Mn(2+)</name>
        <dbReference type="ChEBI" id="CHEBI:29035"/>
    </cofactor>
    <text evidence="4">Binds 2 divalent metal cations per subunit. Magnesium or manganese.</text>
</comment>